<feature type="compositionally biased region" description="Polar residues" evidence="27">
    <location>
        <begin position="950"/>
        <end position="968"/>
    </location>
</feature>
<dbReference type="Gene3D" id="2.60.40.60">
    <property type="entry name" value="Cadherins"/>
    <property type="match status" value="2"/>
</dbReference>
<evidence type="ECO:0000256" key="13">
    <source>
        <dbReference type="ARBA" id="ARBA00023034"/>
    </source>
</evidence>
<evidence type="ECO:0000256" key="17">
    <source>
        <dbReference type="ARBA" id="ARBA00023273"/>
    </source>
</evidence>
<evidence type="ECO:0000256" key="25">
    <source>
        <dbReference type="ARBA" id="ARBA00069678"/>
    </source>
</evidence>
<keyword evidence="16" id="KW-0628">Postsynaptic cell membrane</keyword>
<feature type="transmembrane region" description="Helical" evidence="28">
    <location>
        <begin position="849"/>
        <end position="869"/>
    </location>
</feature>
<sequence length="968" mass="107952">MLRRPAPAPASWLLLAGLLCGGGVWAARANKHKPWLEPTYHGIVTENDNAVLLDPPLIALDKDAPLRFAGEICGFKIHGQNVPFDAVVVDKSTGEGLIRSKEKLDCELQKDYTFTIQAYDCGRGPDGSANSKKSHKATVHIQVNDVNEYAPVFKEKSYQATVVEGKRYESILRVEAVDADCSPQFSQICSYEIVTPDVPFTVDKDGYIKNTEKLDYGKEHQYKLTVTAHDCGKKRAAEDVLVKISIRPSCTPGWQGWNSKVEYEPGTGALALFPNAHLETCEESVASVQVKLELETSHIGKGCDRDTYSEQSLHRLCGAASGTAELLPSPNGSLNWTVGLPTDNGHDSDQVFEFNGTQAVRIPDGVVSVNPKEPFAISVWMRHGPLGKRKETILCSSDKADMNRHHYSLFVHGCRFIFLLRQDPSGEKKYKPAEFHWKLTQVCDEKWHHYVLNVEIPRVTLYVDGVSHEPFSVTEDFPLHPAKIETQLVVGACWQEYSGVDTDNDTEPVPVASAGGDLHMTQFFRGDLAGLTIRSGRLTDKKVIDCLYTCKEGLDLQVPEDGGRGVKVQADPRQSVLTLEAEDAGQLEKAVQRVAYLNARQFPTPGIRRLRLTSTVKCFNEATCAPVPPVDSYVMVLQPEEPKISLSGVHHFARAASEFESSEGVFLFPELRIISTITREVEPNGEGDEDPTVQESLVSEEIVHDLDTCEVTVQGEELNPEQESLEVDMARLQHKGMEVSSSDLGVIFTGVDTMASYEEVLHLLRYRNWRARSLLDRKFKLVCSELNGRYISNEFQVEVNVIHTANPMEHASHMAAQPQFVHPEHRSFVDLLGHSLANHEPLVAVPSTATIVIVVCVSFLVFMIILGVFRIRAAHQRTMRDQDTGKESEMDWDDSALTITVNPMETYEDQHSEEEEEEEEEESEDGEEEDDVTSAESESSEEEEGEHGDQQTASRQQQLEWDDSTLSY</sequence>
<evidence type="ECO:0000259" key="30">
    <source>
        <dbReference type="PROSITE" id="PS50268"/>
    </source>
</evidence>
<dbReference type="Pfam" id="PF19699">
    <property type="entry name" value="CLSTN_C"/>
    <property type="match status" value="1"/>
</dbReference>
<keyword evidence="5 28" id="KW-0812">Transmembrane</keyword>
<dbReference type="GO" id="GO:0043005">
    <property type="term" value="C:neuron projection"/>
    <property type="evidence" value="ECO:0007669"/>
    <property type="project" value="UniProtKB-SubCell"/>
</dbReference>
<dbReference type="AlphaFoldDB" id="A0A7J8F827"/>
<feature type="compositionally biased region" description="Acidic residues" evidence="27">
    <location>
        <begin position="911"/>
        <end position="946"/>
    </location>
</feature>
<dbReference type="SMART" id="SM00112">
    <property type="entry name" value="CA"/>
    <property type="match status" value="2"/>
</dbReference>
<keyword evidence="12" id="KW-0770">Synapse</keyword>
<evidence type="ECO:0000256" key="22">
    <source>
        <dbReference type="ARBA" id="ARBA00058538"/>
    </source>
</evidence>
<dbReference type="SUPFAM" id="SSF49899">
    <property type="entry name" value="Concanavalin A-like lectins/glucanases"/>
    <property type="match status" value="1"/>
</dbReference>
<comment type="subunit">
    <text evidence="24">Interacts with APBB1; this interaction stabilizes AlcICD metabolism.</text>
</comment>
<evidence type="ECO:0000256" key="28">
    <source>
        <dbReference type="SAM" id="Phobius"/>
    </source>
</evidence>
<comment type="caution">
    <text evidence="31">The sequence shown here is derived from an EMBL/GenBank/DDBJ whole genome shotgun (WGS) entry which is preliminary data.</text>
</comment>
<dbReference type="InterPro" id="IPR045588">
    <property type="entry name" value="CLSTN_C"/>
</dbReference>
<evidence type="ECO:0000256" key="9">
    <source>
        <dbReference type="ARBA" id="ARBA00022837"/>
    </source>
</evidence>
<comment type="function">
    <text evidence="22">Postsynaptic adhesion molecule that binds to presynaptic neurexins to mediate both excitatory and inhibitory synapse formation. Promotes synapse development by acting as a cell adhesion molecule at the postsynaptic membrane, which associates with neurexin-alpha at the presynaptic membrane. Also functions as a cargo in axonal anterograde transport by acting as a molecular adapter that promotes KLC1 association with vesicles. Complex formation with APBA2 and APP, stabilizes APP metabolism and enhances APBA2-mediated suppression of beta-APP40 secretion, due to the retardation of intracellular APP maturation.</text>
</comment>
<keyword evidence="10" id="KW-0130">Cell adhesion</keyword>
<keyword evidence="8" id="KW-0256">Endoplasmic reticulum</keyword>
<dbReference type="InterPro" id="IPR015919">
    <property type="entry name" value="Cadherin-like_sf"/>
</dbReference>
<comment type="subunit">
    <text evidence="23">Interacts with PSEN1.</text>
</comment>
<evidence type="ECO:0000256" key="6">
    <source>
        <dbReference type="ARBA" id="ARBA00022729"/>
    </source>
</evidence>
<evidence type="ECO:0000313" key="31">
    <source>
        <dbReference type="EMBL" id="KAF6443382.1"/>
    </source>
</evidence>
<dbReference type="InterPro" id="IPR002126">
    <property type="entry name" value="Cadherin-like_dom"/>
</dbReference>
<evidence type="ECO:0000256" key="12">
    <source>
        <dbReference type="ARBA" id="ARBA00023018"/>
    </source>
</evidence>
<feature type="domain" description="Cadherin" evidence="30">
    <location>
        <begin position="36"/>
        <end position="153"/>
    </location>
</feature>
<dbReference type="Pfam" id="PF00028">
    <property type="entry name" value="Cadherin"/>
    <property type="match status" value="1"/>
</dbReference>
<feature type="region of interest" description="Disordered" evidence="27">
    <location>
        <begin position="904"/>
        <end position="968"/>
    </location>
</feature>
<dbReference type="GO" id="GO:0005509">
    <property type="term" value="F:calcium ion binding"/>
    <property type="evidence" value="ECO:0007669"/>
    <property type="project" value="UniProtKB-UniRule"/>
</dbReference>
<keyword evidence="9 26" id="KW-0106">Calcium</keyword>
<evidence type="ECO:0000256" key="4">
    <source>
        <dbReference type="ARBA" id="ARBA00022475"/>
    </source>
</evidence>
<evidence type="ECO:0000256" key="10">
    <source>
        <dbReference type="ARBA" id="ARBA00022889"/>
    </source>
</evidence>
<evidence type="ECO:0000256" key="8">
    <source>
        <dbReference type="ARBA" id="ARBA00022824"/>
    </source>
</evidence>
<accession>A0A7J8F827</accession>
<evidence type="ECO:0000313" key="32">
    <source>
        <dbReference type="Proteomes" id="UP000550707"/>
    </source>
</evidence>
<feature type="domain" description="Cadherin" evidence="30">
    <location>
        <begin position="154"/>
        <end position="246"/>
    </location>
</feature>
<evidence type="ECO:0000256" key="21">
    <source>
        <dbReference type="ARBA" id="ARBA00058463"/>
    </source>
</evidence>
<evidence type="ECO:0000256" key="7">
    <source>
        <dbReference type="ARBA" id="ARBA00022737"/>
    </source>
</evidence>
<feature type="signal peptide" evidence="29">
    <location>
        <begin position="1"/>
        <end position="26"/>
    </location>
</feature>
<evidence type="ECO:0000256" key="18">
    <source>
        <dbReference type="ARBA" id="ARBA00035006"/>
    </source>
</evidence>
<evidence type="ECO:0000256" key="16">
    <source>
        <dbReference type="ARBA" id="ARBA00023257"/>
    </source>
</evidence>
<dbReference type="Proteomes" id="UP000550707">
    <property type="component" value="Unassembled WGS sequence"/>
</dbReference>
<dbReference type="GO" id="GO:0050806">
    <property type="term" value="P:positive regulation of synaptic transmission"/>
    <property type="evidence" value="ECO:0007669"/>
    <property type="project" value="TreeGrafter"/>
</dbReference>
<comment type="function">
    <text evidence="21">In complex with APBA2 and C99, a C-terminal APP fragment, abolishes C99 interaction with PSEN1 and thus APP C99 cleavage by gamma-secretase, most probably through stabilization of the direct interaction between APBA2 and APP.</text>
</comment>
<evidence type="ECO:0000256" key="3">
    <source>
        <dbReference type="ARBA" id="ARBA00004614"/>
    </source>
</evidence>
<comment type="function">
    <text evidence="20">As intracellular fragment AlcICD, suppresses APBB1-dependent transactivation stimulated by APP C-terminal intracellular fragment (AICD), most probably by competing with AICD for APBB1-binding.</text>
</comment>
<keyword evidence="6 29" id="KW-0732">Signal</keyword>
<dbReference type="SUPFAM" id="SSF49313">
    <property type="entry name" value="Cadherin-like"/>
    <property type="match status" value="2"/>
</dbReference>
<evidence type="ECO:0000256" key="2">
    <source>
        <dbReference type="ARBA" id="ARBA00004487"/>
    </source>
</evidence>
<dbReference type="GO" id="GO:0005789">
    <property type="term" value="C:endoplasmic reticulum membrane"/>
    <property type="evidence" value="ECO:0007669"/>
    <property type="project" value="UniProtKB-SubCell"/>
</dbReference>
<keyword evidence="11 28" id="KW-1133">Transmembrane helix</keyword>
<dbReference type="FunFam" id="2.60.40.60:FF:000062">
    <property type="entry name" value="Calsyntenin 3"/>
    <property type="match status" value="1"/>
</dbReference>
<evidence type="ECO:0000256" key="19">
    <source>
        <dbReference type="ARBA" id="ARBA00035015"/>
    </source>
</evidence>
<evidence type="ECO:0000256" key="1">
    <source>
        <dbReference type="ARBA" id="ARBA00004115"/>
    </source>
</evidence>
<gene>
    <name evidence="31" type="ORF">HJG59_003019</name>
</gene>
<evidence type="ECO:0000256" key="29">
    <source>
        <dbReference type="SAM" id="SignalP"/>
    </source>
</evidence>
<evidence type="ECO:0000256" key="20">
    <source>
        <dbReference type="ARBA" id="ARBA00057612"/>
    </source>
</evidence>
<dbReference type="PROSITE" id="PS50268">
    <property type="entry name" value="CADHERIN_2"/>
    <property type="match status" value="2"/>
</dbReference>
<reference evidence="31 32" key="1">
    <citation type="journal article" date="2020" name="Nature">
        <title>Six reference-quality genomes reveal evolution of bat adaptations.</title>
        <authorList>
            <person name="Jebb D."/>
            <person name="Huang Z."/>
            <person name="Pippel M."/>
            <person name="Hughes G.M."/>
            <person name="Lavrichenko K."/>
            <person name="Devanna P."/>
            <person name="Winkler S."/>
            <person name="Jermiin L.S."/>
            <person name="Skirmuntt E.C."/>
            <person name="Katzourakis A."/>
            <person name="Burkitt-Gray L."/>
            <person name="Ray D.A."/>
            <person name="Sullivan K.A.M."/>
            <person name="Roscito J.G."/>
            <person name="Kirilenko B.M."/>
            <person name="Davalos L.M."/>
            <person name="Corthals A.P."/>
            <person name="Power M.L."/>
            <person name="Jones G."/>
            <person name="Ransome R.D."/>
            <person name="Dechmann D.K.N."/>
            <person name="Locatelli A.G."/>
            <person name="Puechmaille S.J."/>
            <person name="Fedrigo O."/>
            <person name="Jarvis E.D."/>
            <person name="Hiller M."/>
            <person name="Vernes S.C."/>
            <person name="Myers E.W."/>
            <person name="Teeling E.C."/>
        </authorList>
    </citation>
    <scope>NUCLEOTIDE SEQUENCE [LARGE SCALE GENOMIC DNA]</scope>
    <source>
        <strain evidence="31">MMolMol1</strain>
        <tissue evidence="31">Muscle</tissue>
    </source>
</reference>
<evidence type="ECO:0000256" key="14">
    <source>
        <dbReference type="ARBA" id="ARBA00023136"/>
    </source>
</evidence>
<evidence type="ECO:0000256" key="5">
    <source>
        <dbReference type="ARBA" id="ARBA00022692"/>
    </source>
</evidence>
<keyword evidence="17" id="KW-0966">Cell projection</keyword>
<evidence type="ECO:0000256" key="15">
    <source>
        <dbReference type="ARBA" id="ARBA00023180"/>
    </source>
</evidence>
<protein>
    <recommendedName>
        <fullName evidence="25">Calsyntenin-1</fullName>
    </recommendedName>
</protein>
<evidence type="ECO:0000256" key="11">
    <source>
        <dbReference type="ARBA" id="ARBA00022989"/>
    </source>
</evidence>
<dbReference type="GO" id="GO:0045211">
    <property type="term" value="C:postsynaptic membrane"/>
    <property type="evidence" value="ECO:0007669"/>
    <property type="project" value="UniProtKB-SubCell"/>
</dbReference>
<keyword evidence="4" id="KW-1003">Cell membrane</keyword>
<dbReference type="Gene3D" id="2.60.120.200">
    <property type="match status" value="1"/>
</dbReference>
<dbReference type="FunFam" id="2.60.40.60:FF:000025">
    <property type="entry name" value="Calsyntenin 1"/>
    <property type="match status" value="1"/>
</dbReference>
<keyword evidence="13" id="KW-0333">Golgi apparatus</keyword>
<dbReference type="PANTHER" id="PTHR14139:SF4">
    <property type="entry name" value="CALSYNTENIN-1"/>
    <property type="match status" value="1"/>
</dbReference>
<dbReference type="InterPro" id="IPR013320">
    <property type="entry name" value="ConA-like_dom_sf"/>
</dbReference>
<dbReference type="EMBL" id="JACASF010000012">
    <property type="protein sequence ID" value="KAF6443382.1"/>
    <property type="molecule type" value="Genomic_DNA"/>
</dbReference>
<feature type="chain" id="PRO_5029908944" description="Calsyntenin-1" evidence="29">
    <location>
        <begin position="27"/>
        <end position="968"/>
    </location>
</feature>
<comment type="similarity">
    <text evidence="19">Belongs to the calsyntenin family.</text>
</comment>
<dbReference type="GO" id="GO:0009986">
    <property type="term" value="C:cell surface"/>
    <property type="evidence" value="ECO:0007669"/>
    <property type="project" value="TreeGrafter"/>
</dbReference>
<keyword evidence="7" id="KW-0677">Repeat</keyword>
<evidence type="ECO:0000256" key="26">
    <source>
        <dbReference type="PROSITE-ProRule" id="PRU00043"/>
    </source>
</evidence>
<evidence type="ECO:0000256" key="24">
    <source>
        <dbReference type="ARBA" id="ARBA00065044"/>
    </source>
</evidence>
<dbReference type="PRINTS" id="PR00205">
    <property type="entry name" value="CADHERIN"/>
</dbReference>
<keyword evidence="32" id="KW-1185">Reference proteome</keyword>
<dbReference type="FunFam" id="2.60.120.200:FF:000036">
    <property type="entry name" value="Calsyntenin 1"/>
    <property type="match status" value="1"/>
</dbReference>
<dbReference type="CDD" id="cd11304">
    <property type="entry name" value="Cadherin_repeat"/>
    <property type="match status" value="2"/>
</dbReference>
<organism evidence="31 32">
    <name type="scientific">Molossus molossus</name>
    <name type="common">Pallas' mastiff bat</name>
    <name type="synonym">Vespertilio molossus</name>
    <dbReference type="NCBI Taxonomy" id="27622"/>
    <lineage>
        <taxon>Eukaryota</taxon>
        <taxon>Metazoa</taxon>
        <taxon>Chordata</taxon>
        <taxon>Craniata</taxon>
        <taxon>Vertebrata</taxon>
        <taxon>Euteleostomi</taxon>
        <taxon>Mammalia</taxon>
        <taxon>Eutheria</taxon>
        <taxon>Laurasiatheria</taxon>
        <taxon>Chiroptera</taxon>
        <taxon>Yangochiroptera</taxon>
        <taxon>Molossidae</taxon>
        <taxon>Molossus</taxon>
    </lineage>
</organism>
<dbReference type="GO" id="GO:0000139">
    <property type="term" value="C:Golgi membrane"/>
    <property type="evidence" value="ECO:0007669"/>
    <property type="project" value="UniProtKB-SubCell"/>
</dbReference>
<keyword evidence="14 28" id="KW-0472">Membrane</keyword>
<dbReference type="GO" id="GO:0007156">
    <property type="term" value="P:homophilic cell adhesion via plasma membrane adhesion molecules"/>
    <property type="evidence" value="ECO:0007669"/>
    <property type="project" value="InterPro"/>
</dbReference>
<comment type="subcellular location">
    <subcellularLocation>
        <location evidence="2">Cell projection</location>
        <location evidence="2">Neuron projection</location>
    </subcellularLocation>
    <subcellularLocation>
        <location evidence="1">Endoplasmic reticulum membrane</location>
        <topology evidence="1">Single-pass type I membrane protein</topology>
    </subcellularLocation>
    <subcellularLocation>
        <location evidence="3">Golgi apparatus membrane</location>
        <topology evidence="3">Single-pass type I membrane protein</topology>
    </subcellularLocation>
    <subcellularLocation>
        <location evidence="18">Postsynaptic cell membrane</location>
        <topology evidence="18">Single-pass type I membrane protein</topology>
    </subcellularLocation>
</comment>
<name>A0A7J8F827_MOLMO</name>
<evidence type="ECO:0000256" key="23">
    <source>
        <dbReference type="ARBA" id="ARBA00063026"/>
    </source>
</evidence>
<proteinExistence type="inferred from homology"/>
<dbReference type="GO" id="GO:0051965">
    <property type="term" value="P:positive regulation of synapse assembly"/>
    <property type="evidence" value="ECO:0007669"/>
    <property type="project" value="TreeGrafter"/>
</dbReference>
<dbReference type="PANTHER" id="PTHR14139">
    <property type="entry name" value="CALSYNTENIN"/>
    <property type="match status" value="1"/>
</dbReference>
<evidence type="ECO:0000256" key="27">
    <source>
        <dbReference type="SAM" id="MobiDB-lite"/>
    </source>
</evidence>
<keyword evidence="15" id="KW-0325">Glycoprotein</keyword>